<dbReference type="InterPro" id="IPR002513">
    <property type="entry name" value="Tn3_Tnp_DDE_dom"/>
</dbReference>
<gene>
    <name evidence="2" type="ORF">ATT75_22910</name>
</gene>
<feature type="domain" description="Tn3 transposase DDE" evidence="1">
    <location>
        <begin position="5"/>
        <end position="188"/>
    </location>
</feature>
<dbReference type="AlphaFoldDB" id="A0A619AHV5"/>
<dbReference type="EMBL" id="AAKZQX010000056">
    <property type="protein sequence ID" value="ECX6035545.1"/>
    <property type="molecule type" value="Genomic_DNA"/>
</dbReference>
<name>A0A619AHV5_SALET</name>
<dbReference type="GO" id="GO:0004803">
    <property type="term" value="F:transposase activity"/>
    <property type="evidence" value="ECO:0007669"/>
    <property type="project" value="InterPro"/>
</dbReference>
<protein>
    <submittedName>
        <fullName evidence="2">Tn3 family transposase</fullName>
    </submittedName>
</protein>
<evidence type="ECO:0000259" key="1">
    <source>
        <dbReference type="Pfam" id="PF01526"/>
    </source>
</evidence>
<comment type="caution">
    <text evidence="2">The sequence shown here is derived from an EMBL/GenBank/DDBJ whole genome shotgun (WGS) entry which is preliminary data.</text>
</comment>
<evidence type="ECO:0000313" key="2">
    <source>
        <dbReference type="EMBL" id="ECX6035545.1"/>
    </source>
</evidence>
<proteinExistence type="predicted"/>
<accession>A0A619AHV5</accession>
<dbReference type="GO" id="GO:0006313">
    <property type="term" value="P:DNA transposition"/>
    <property type="evidence" value="ECO:0007669"/>
    <property type="project" value="InterPro"/>
</dbReference>
<dbReference type="Pfam" id="PF01526">
    <property type="entry name" value="DDE_Tnp_Tn3"/>
    <property type="match status" value="1"/>
</dbReference>
<sequence>MLKMLYCADDPVRYKNCLIQPVGEINQQVIHDEKPHLDQIVATLGMEEITQGALIRKLYIYTIENPTRKALFEFDKLIRSLYILRYLRDPLVVRNSHRSQNRIESWHQLRLAIAQVGGQKELTGQNGLELEISNQCGRLLSSVIIYYNSALLSRLLQKYEANGNTRGRESLRRLSPVAWQHIFLNGHYTFVSEGGELDLDAMIEGLDLPSN</sequence>
<organism evidence="2">
    <name type="scientific">Salmonella enterica subsp. enterica serovar Panama</name>
    <dbReference type="NCBI Taxonomy" id="29472"/>
    <lineage>
        <taxon>Bacteria</taxon>
        <taxon>Pseudomonadati</taxon>
        <taxon>Pseudomonadota</taxon>
        <taxon>Gammaproteobacteria</taxon>
        <taxon>Enterobacterales</taxon>
        <taxon>Enterobacteriaceae</taxon>
        <taxon>Salmonella</taxon>
    </lineage>
</organism>
<reference evidence="2" key="1">
    <citation type="submission" date="2018-07" db="EMBL/GenBank/DDBJ databases">
        <authorList>
            <consortium name="PulseNet: The National Subtyping Network for Foodborne Disease Surveillance"/>
            <person name="Tarr C.L."/>
            <person name="Trees E."/>
            <person name="Katz L.S."/>
            <person name="Carleton-Romer H.A."/>
            <person name="Stroika S."/>
            <person name="Kucerova Z."/>
            <person name="Roache K.F."/>
            <person name="Sabol A.L."/>
            <person name="Besser J."/>
            <person name="Gerner-Smidt P."/>
        </authorList>
    </citation>
    <scope>NUCLEOTIDE SEQUENCE</scope>
    <source>
        <strain evidence="2">PNUSAS001246</strain>
    </source>
</reference>